<name>A0A5J4QCH3_9EUKA</name>
<accession>A0A5J4QCH3</accession>
<keyword evidence="1" id="KW-0732">Signal</keyword>
<evidence type="ECO:0000256" key="1">
    <source>
        <dbReference type="SAM" id="SignalP"/>
    </source>
</evidence>
<comment type="caution">
    <text evidence="2">The sequence shown here is derived from an EMBL/GenBank/DDBJ whole genome shotgun (WGS) entry which is preliminary data.</text>
</comment>
<feature type="chain" id="PRO_5023823393" description="Secreted protein" evidence="1">
    <location>
        <begin position="20"/>
        <end position="91"/>
    </location>
</feature>
<organism evidence="2 3">
    <name type="scientific">Streblomastix strix</name>
    <dbReference type="NCBI Taxonomy" id="222440"/>
    <lineage>
        <taxon>Eukaryota</taxon>
        <taxon>Metamonada</taxon>
        <taxon>Preaxostyla</taxon>
        <taxon>Oxymonadida</taxon>
        <taxon>Streblomastigidae</taxon>
        <taxon>Streblomastix</taxon>
    </lineage>
</organism>
<protein>
    <recommendedName>
        <fullName evidence="4">Secreted protein</fullName>
    </recommendedName>
</protein>
<proteinExistence type="predicted"/>
<evidence type="ECO:0008006" key="4">
    <source>
        <dbReference type="Google" id="ProtNLM"/>
    </source>
</evidence>
<feature type="signal peptide" evidence="1">
    <location>
        <begin position="1"/>
        <end position="19"/>
    </location>
</feature>
<dbReference type="EMBL" id="SNRW01046162">
    <property type="protein sequence ID" value="KAA6318654.1"/>
    <property type="molecule type" value="Genomic_DNA"/>
</dbReference>
<evidence type="ECO:0000313" key="3">
    <source>
        <dbReference type="Proteomes" id="UP000324800"/>
    </source>
</evidence>
<reference evidence="2 3" key="1">
    <citation type="submission" date="2019-03" db="EMBL/GenBank/DDBJ databases">
        <title>Single cell metagenomics reveals metabolic interactions within the superorganism composed of flagellate Streblomastix strix and complex community of Bacteroidetes bacteria on its surface.</title>
        <authorList>
            <person name="Treitli S.C."/>
            <person name="Kolisko M."/>
            <person name="Husnik F."/>
            <person name="Keeling P."/>
            <person name="Hampl V."/>
        </authorList>
    </citation>
    <scope>NUCLEOTIDE SEQUENCE [LARGE SCALE GENOMIC DNA]</scope>
    <source>
        <strain evidence="2">ST1C</strain>
    </source>
</reference>
<sequence length="91" mass="10590">MRNFIQVALAFNLIIHSHQLRMLCVNESCHRVREQLLDQVFNLRDGRTILALRRNHFRAILALYIGLCPIKRSARLAEDRRDFGSLCTSPS</sequence>
<evidence type="ECO:0000313" key="2">
    <source>
        <dbReference type="EMBL" id="KAA6318654.1"/>
    </source>
</evidence>
<dbReference type="AlphaFoldDB" id="A0A5J4QCH3"/>
<dbReference type="Proteomes" id="UP000324800">
    <property type="component" value="Unassembled WGS sequence"/>
</dbReference>
<gene>
    <name evidence="2" type="ORF">EZS28_054915</name>
</gene>